<evidence type="ECO:0000313" key="3">
    <source>
        <dbReference type="Proteomes" id="UP000002748"/>
    </source>
</evidence>
<dbReference type="InterPro" id="IPR029058">
    <property type="entry name" value="AB_hydrolase_fold"/>
</dbReference>
<dbReference type="OrthoDB" id="10260961at2759"/>
<dbReference type="HOGENOM" id="CLU_921931_0_0_1"/>
<gene>
    <name evidence="2" type="ORF">A1Q1_02083</name>
</gene>
<dbReference type="SUPFAM" id="SSF53474">
    <property type="entry name" value="alpha/beta-Hydrolases"/>
    <property type="match status" value="1"/>
</dbReference>
<dbReference type="Pfam" id="PF00561">
    <property type="entry name" value="Abhydrolase_1"/>
    <property type="match status" value="1"/>
</dbReference>
<sequence length="302" mass="32344">MEGYSSQGGRHEPSWARLLIPYEVNPQIFGLRGCVECDRQGLQPRERDLHQADLHPPPPATTELGQRHLPSCLHLPPSTMRALNLLLPSATAGVSLECRLYLPSAVPSSSSPEELKPAVRALGLKKLVTAAHPWGRLGGNQDFPVIARHLPAAVGPDTAVLTFNARGIGKSQGSQPWPGRYPGSDHLDFAAVEEAGLELTGAEKVYRLGYSYGTIPALNAPITHPVSGVILVSPAPTLFKALTALGGPTFQQGLDTTLSQTSVTALGGDQVRKVEIEGAGHFYNRREDGEQLRAAIAEWVGR</sequence>
<evidence type="ECO:0000259" key="1">
    <source>
        <dbReference type="Pfam" id="PF00561"/>
    </source>
</evidence>
<evidence type="ECO:0000313" key="2">
    <source>
        <dbReference type="EMBL" id="EJT52748.1"/>
    </source>
</evidence>
<dbReference type="PANTHER" id="PTHR42103:SF2">
    <property type="entry name" value="AB HYDROLASE-1 DOMAIN-CONTAINING PROTEIN"/>
    <property type="match status" value="1"/>
</dbReference>
<name>J5RHZ2_TRIAS</name>
<accession>J5RHZ2</accession>
<dbReference type="AlphaFoldDB" id="J5RHZ2"/>
<protein>
    <recommendedName>
        <fullName evidence="1">AB hydrolase-1 domain-containing protein</fullName>
    </recommendedName>
</protein>
<dbReference type="VEuPathDB" id="FungiDB:A1Q1_02083"/>
<dbReference type="PANTHER" id="PTHR42103">
    <property type="entry name" value="ALPHA/BETA-HYDROLASES SUPERFAMILY PROTEIN"/>
    <property type="match status" value="1"/>
</dbReference>
<organism evidence="2 3">
    <name type="scientific">Trichosporon asahii var. asahii (strain ATCC 90039 / CBS 2479 / JCM 2466 / KCTC 7840 / NBRC 103889/ NCYC 2677 / UAMH 7654)</name>
    <name type="common">Yeast</name>
    <dbReference type="NCBI Taxonomy" id="1186058"/>
    <lineage>
        <taxon>Eukaryota</taxon>
        <taxon>Fungi</taxon>
        <taxon>Dikarya</taxon>
        <taxon>Basidiomycota</taxon>
        <taxon>Agaricomycotina</taxon>
        <taxon>Tremellomycetes</taxon>
        <taxon>Trichosporonales</taxon>
        <taxon>Trichosporonaceae</taxon>
        <taxon>Trichosporon</taxon>
    </lineage>
</organism>
<feature type="domain" description="AB hydrolase-1" evidence="1">
    <location>
        <begin position="143"/>
        <end position="253"/>
    </location>
</feature>
<dbReference type="Gene3D" id="3.40.50.1820">
    <property type="entry name" value="alpha/beta hydrolase"/>
    <property type="match status" value="1"/>
</dbReference>
<dbReference type="GeneID" id="25985597"/>
<dbReference type="Proteomes" id="UP000002748">
    <property type="component" value="Unassembled WGS sequence"/>
</dbReference>
<proteinExistence type="predicted"/>
<comment type="caution">
    <text evidence="2">The sequence shown here is derived from an EMBL/GenBank/DDBJ whole genome shotgun (WGS) entry which is preliminary data.</text>
</comment>
<dbReference type="KEGG" id="tasa:A1Q1_02083"/>
<reference evidence="2 3" key="1">
    <citation type="journal article" date="2012" name="Eukaryot. Cell">
        <title>Draft genome sequence of CBS 2479, the standard type strain of Trichosporon asahii.</title>
        <authorList>
            <person name="Yang R.Y."/>
            <person name="Li H.T."/>
            <person name="Zhu H."/>
            <person name="Zhou G.P."/>
            <person name="Wang M."/>
            <person name="Wang L."/>
        </authorList>
    </citation>
    <scope>NUCLEOTIDE SEQUENCE [LARGE SCALE GENOMIC DNA]</scope>
    <source>
        <strain evidence="3">ATCC 90039 / CBS 2479 / JCM 2466 / KCTC 7840 / NCYC 2677 / UAMH 7654</strain>
    </source>
</reference>
<dbReference type="RefSeq" id="XP_014184088.1">
    <property type="nucleotide sequence ID" value="XM_014328613.1"/>
</dbReference>
<dbReference type="EMBL" id="ALBS01000018">
    <property type="protein sequence ID" value="EJT52748.1"/>
    <property type="molecule type" value="Genomic_DNA"/>
</dbReference>
<dbReference type="InterPro" id="IPR000073">
    <property type="entry name" value="AB_hydrolase_1"/>
</dbReference>